<feature type="compositionally biased region" description="Acidic residues" evidence="1">
    <location>
        <begin position="198"/>
        <end position="238"/>
    </location>
</feature>
<reference evidence="3 4" key="1">
    <citation type="submission" date="2015-08" db="EMBL/GenBank/DDBJ databases">
        <authorList>
            <person name="Babu N.S."/>
            <person name="Beckwith C.J."/>
            <person name="Beseler K.G."/>
            <person name="Brison A."/>
            <person name="Carone J.V."/>
            <person name="Caskin T.P."/>
            <person name="Diamond M."/>
            <person name="Durham M.E."/>
            <person name="Foxe J.M."/>
            <person name="Go M."/>
            <person name="Henderson B.A."/>
            <person name="Jones I.B."/>
            <person name="McGettigan J.A."/>
            <person name="Micheletti S.J."/>
            <person name="Nasrallah M.E."/>
            <person name="Ortiz D."/>
            <person name="Piller C.R."/>
            <person name="Privatt S.R."/>
            <person name="Schneider S.L."/>
            <person name="Sharp S."/>
            <person name="Smith T.C."/>
            <person name="Stanton J.D."/>
            <person name="Ullery H.E."/>
            <person name="Wilson R.J."/>
            <person name="Serrano M.G."/>
            <person name="Buck G."/>
            <person name="Lee V."/>
            <person name="Wang Y."/>
            <person name="Carvalho R."/>
            <person name="Voegtly L."/>
            <person name="Shi R."/>
            <person name="Duckworth R."/>
            <person name="Johnson A."/>
            <person name="Loviza R."/>
            <person name="Walstead R."/>
            <person name="Shah Z."/>
            <person name="Kiflezghi M."/>
            <person name="Wade K."/>
            <person name="Ball S.L."/>
            <person name="Bradley K.W."/>
            <person name="Asai D.J."/>
            <person name="Bowman C.A."/>
            <person name="Russell D.A."/>
            <person name="Pope W.H."/>
            <person name="Jacobs-Sera D."/>
            <person name="Hendrix R.W."/>
            <person name="Hatfull G.F."/>
        </authorList>
    </citation>
    <scope>NUCLEOTIDE SEQUENCE [LARGE SCALE GENOMIC DNA]</scope>
    <source>
        <strain evidence="3 4">DSM 27710</strain>
    </source>
</reference>
<evidence type="ECO:0000259" key="2">
    <source>
        <dbReference type="SMART" id="SM01058"/>
    </source>
</evidence>
<dbReference type="Gene3D" id="2.40.10.170">
    <property type="match status" value="1"/>
</dbReference>
<feature type="compositionally biased region" description="Basic residues" evidence="1">
    <location>
        <begin position="261"/>
        <end position="270"/>
    </location>
</feature>
<dbReference type="RefSeq" id="WP_169788808.1">
    <property type="nucleotide sequence ID" value="NZ_CP012332.1"/>
</dbReference>
<feature type="compositionally biased region" description="Basic and acidic residues" evidence="1">
    <location>
        <begin position="272"/>
        <end position="284"/>
    </location>
</feature>
<dbReference type="InterPro" id="IPR036101">
    <property type="entry name" value="CarD-like/TRCF_RID_sf"/>
</dbReference>
<gene>
    <name evidence="3" type="ORF">AKJ08_2270</name>
</gene>
<dbReference type="SUPFAM" id="SSF141259">
    <property type="entry name" value="CarD-like"/>
    <property type="match status" value="1"/>
</dbReference>
<feature type="domain" description="CarD-like/TRCF RNAP-interacting" evidence="2">
    <location>
        <begin position="5"/>
        <end position="115"/>
    </location>
</feature>
<dbReference type="InterPro" id="IPR048792">
    <property type="entry name" value="CarD_C"/>
</dbReference>
<dbReference type="InterPro" id="IPR052531">
    <property type="entry name" value="CarD-like_regulator"/>
</dbReference>
<dbReference type="InterPro" id="IPR003711">
    <property type="entry name" value="CarD-like/TRCF_RID"/>
</dbReference>
<name>A0A0K1PEB8_9BACT</name>
<protein>
    <submittedName>
        <fullName evidence="3">Transcriptional regulator, CarD family</fullName>
    </submittedName>
</protein>
<feature type="compositionally biased region" description="Low complexity" evidence="1">
    <location>
        <begin position="291"/>
        <end position="331"/>
    </location>
</feature>
<dbReference type="Pfam" id="PF02559">
    <property type="entry name" value="CarD_TRCF_RID"/>
    <property type="match status" value="1"/>
</dbReference>
<dbReference type="GO" id="GO:0009303">
    <property type="term" value="P:rRNA transcription"/>
    <property type="evidence" value="ECO:0007669"/>
    <property type="project" value="TreeGrafter"/>
</dbReference>
<evidence type="ECO:0000313" key="4">
    <source>
        <dbReference type="Proteomes" id="UP000055590"/>
    </source>
</evidence>
<accession>A0A0K1PEB8</accession>
<dbReference type="Proteomes" id="UP000055590">
    <property type="component" value="Chromosome"/>
</dbReference>
<dbReference type="InterPro" id="IPR042215">
    <property type="entry name" value="CarD-like_C"/>
</dbReference>
<evidence type="ECO:0000313" key="3">
    <source>
        <dbReference type="EMBL" id="AKU91883.1"/>
    </source>
</evidence>
<organism evidence="3 4">
    <name type="scientific">Vulgatibacter incomptus</name>
    <dbReference type="NCBI Taxonomy" id="1391653"/>
    <lineage>
        <taxon>Bacteria</taxon>
        <taxon>Pseudomonadati</taxon>
        <taxon>Myxococcota</taxon>
        <taxon>Myxococcia</taxon>
        <taxon>Myxococcales</taxon>
        <taxon>Cystobacterineae</taxon>
        <taxon>Vulgatibacteraceae</taxon>
        <taxon>Vulgatibacter</taxon>
    </lineage>
</organism>
<keyword evidence="4" id="KW-1185">Reference proteome</keyword>
<dbReference type="KEGG" id="vin:AKJ08_2270"/>
<sequence>MTASEMRAGDRVVYPKQGVCQVLGLESKEIAGQRLEFVSMTREEDNATILVPVAKVPSIGLRRVADSTEIVDVFDLLASSFDDPELDWKVRHRLHGDLLSAGGILGVAEVLKALQGLANIRPLPPKERERYDAARHLLVAEVAVSLGVPLSTAEDFIDLALLPPPGTVRPAAKPRRLAELPPRPRLPARTRGRRGEGEELEELELEEELEFEEEPIEAEAGEEPEAEAEEPAEEEVEEAGPSRKAAARAPKKAAAEAGKKAPARAKKAAPAKKAEETEAPEKPAAKKPAAKKAAPAEKPAPAKKAAGASKAAKAEAPAARTAPMAEAAAKKPAARKTQK</sequence>
<proteinExistence type="predicted"/>
<dbReference type="PANTHER" id="PTHR38447:SF1">
    <property type="entry name" value="RNA POLYMERASE-BINDING TRANSCRIPTION FACTOR CARD"/>
    <property type="match status" value="1"/>
</dbReference>
<dbReference type="Gene3D" id="1.20.58.1290">
    <property type="entry name" value="CarD-like, C-terminal domain"/>
    <property type="match status" value="1"/>
</dbReference>
<dbReference type="STRING" id="1391653.AKJ08_2270"/>
<dbReference type="EMBL" id="CP012332">
    <property type="protein sequence ID" value="AKU91883.1"/>
    <property type="molecule type" value="Genomic_DNA"/>
</dbReference>
<dbReference type="SMART" id="SM01058">
    <property type="entry name" value="CarD_TRCF"/>
    <property type="match status" value="1"/>
</dbReference>
<evidence type="ECO:0000256" key="1">
    <source>
        <dbReference type="SAM" id="MobiDB-lite"/>
    </source>
</evidence>
<dbReference type="PANTHER" id="PTHR38447">
    <property type="entry name" value="TRANSCRIPTION FACTOR YDEB-RELATED"/>
    <property type="match status" value="1"/>
</dbReference>
<dbReference type="Pfam" id="PF21095">
    <property type="entry name" value="CarD_C"/>
    <property type="match status" value="1"/>
</dbReference>
<feature type="region of interest" description="Disordered" evidence="1">
    <location>
        <begin position="168"/>
        <end position="339"/>
    </location>
</feature>
<dbReference type="AlphaFoldDB" id="A0A0K1PEB8"/>